<gene>
    <name evidence="1" type="ORF">D5086_026112</name>
</gene>
<name>A0ACC4B2Q6_POPAL</name>
<dbReference type="EMBL" id="RCHU02000014">
    <property type="protein sequence ID" value="KAL3572208.1"/>
    <property type="molecule type" value="Genomic_DNA"/>
</dbReference>
<sequence>MNQGSLFQYVQGRYVLCKLKKKPDVKTNKGEPNHHMVSTSDFKAAPNCSIEGECGPSMEMPSKKKTM</sequence>
<keyword evidence="2" id="KW-1185">Reference proteome</keyword>
<evidence type="ECO:0000313" key="1">
    <source>
        <dbReference type="EMBL" id="KAL3572208.1"/>
    </source>
</evidence>
<comment type="caution">
    <text evidence="1">The sequence shown here is derived from an EMBL/GenBank/DDBJ whole genome shotgun (WGS) entry which is preliminary data.</text>
</comment>
<protein>
    <submittedName>
        <fullName evidence="1">Uncharacterized protein</fullName>
    </submittedName>
</protein>
<proteinExistence type="predicted"/>
<reference evidence="1 2" key="1">
    <citation type="journal article" date="2024" name="Plant Biotechnol. J.">
        <title>Genome and CRISPR/Cas9 system of a widespread forest tree (Populus alba) in the world.</title>
        <authorList>
            <person name="Liu Y.J."/>
            <person name="Jiang P.F."/>
            <person name="Han X.M."/>
            <person name="Li X.Y."/>
            <person name="Wang H.M."/>
            <person name="Wang Y.J."/>
            <person name="Wang X.X."/>
            <person name="Zeng Q.Y."/>
        </authorList>
    </citation>
    <scope>NUCLEOTIDE SEQUENCE [LARGE SCALE GENOMIC DNA]</scope>
    <source>
        <strain evidence="2">cv. PAL-ZL1</strain>
    </source>
</reference>
<dbReference type="Proteomes" id="UP000309997">
    <property type="component" value="Unassembled WGS sequence"/>
</dbReference>
<accession>A0ACC4B2Q6</accession>
<evidence type="ECO:0000313" key="2">
    <source>
        <dbReference type="Proteomes" id="UP000309997"/>
    </source>
</evidence>
<organism evidence="1 2">
    <name type="scientific">Populus alba</name>
    <name type="common">White poplar</name>
    <dbReference type="NCBI Taxonomy" id="43335"/>
    <lineage>
        <taxon>Eukaryota</taxon>
        <taxon>Viridiplantae</taxon>
        <taxon>Streptophyta</taxon>
        <taxon>Embryophyta</taxon>
        <taxon>Tracheophyta</taxon>
        <taxon>Spermatophyta</taxon>
        <taxon>Magnoliopsida</taxon>
        <taxon>eudicotyledons</taxon>
        <taxon>Gunneridae</taxon>
        <taxon>Pentapetalae</taxon>
        <taxon>rosids</taxon>
        <taxon>fabids</taxon>
        <taxon>Malpighiales</taxon>
        <taxon>Salicaceae</taxon>
        <taxon>Saliceae</taxon>
        <taxon>Populus</taxon>
    </lineage>
</organism>